<dbReference type="STRING" id="2074.BG845_04955"/>
<dbReference type="Pfam" id="PF00392">
    <property type="entry name" value="GntR"/>
    <property type="match status" value="1"/>
</dbReference>
<dbReference type="Proteomes" id="UP000194360">
    <property type="component" value="Unassembled WGS sequence"/>
</dbReference>
<dbReference type="PRINTS" id="PR00035">
    <property type="entry name" value="HTHGNTR"/>
</dbReference>
<dbReference type="SUPFAM" id="SSF48008">
    <property type="entry name" value="GntR ligand-binding domain-like"/>
    <property type="match status" value="1"/>
</dbReference>
<keyword evidence="1" id="KW-0805">Transcription regulation</keyword>
<proteinExistence type="predicted"/>
<dbReference type="CDD" id="cd07377">
    <property type="entry name" value="WHTH_GntR"/>
    <property type="match status" value="1"/>
</dbReference>
<feature type="domain" description="HTH gntR-type" evidence="5">
    <location>
        <begin position="48"/>
        <end position="118"/>
    </location>
</feature>
<dbReference type="Gene3D" id="1.20.120.530">
    <property type="entry name" value="GntR ligand-binding domain-like"/>
    <property type="match status" value="1"/>
</dbReference>
<dbReference type="RefSeq" id="WP_197719775.1">
    <property type="nucleotide sequence ID" value="NZ_AP018920.1"/>
</dbReference>
<dbReference type="GO" id="GO:0003677">
    <property type="term" value="F:DNA binding"/>
    <property type="evidence" value="ECO:0007669"/>
    <property type="project" value="UniProtKB-KW"/>
</dbReference>
<organism evidence="6 7">
    <name type="scientific">Pseudonocardia autotrophica</name>
    <name type="common">Amycolata autotrophica</name>
    <name type="synonym">Nocardia autotrophica</name>
    <dbReference type="NCBI Taxonomy" id="2074"/>
    <lineage>
        <taxon>Bacteria</taxon>
        <taxon>Bacillati</taxon>
        <taxon>Actinomycetota</taxon>
        <taxon>Actinomycetes</taxon>
        <taxon>Pseudonocardiales</taxon>
        <taxon>Pseudonocardiaceae</taxon>
        <taxon>Pseudonocardia</taxon>
    </lineage>
</organism>
<dbReference type="SMART" id="SM00345">
    <property type="entry name" value="HTH_GNTR"/>
    <property type="match status" value="1"/>
</dbReference>
<dbReference type="InterPro" id="IPR008920">
    <property type="entry name" value="TF_FadR/GntR_C"/>
</dbReference>
<dbReference type="PANTHER" id="PTHR43537">
    <property type="entry name" value="TRANSCRIPTIONAL REGULATOR, GNTR FAMILY"/>
    <property type="match status" value="1"/>
</dbReference>
<accession>A0A1Y2MPG8</accession>
<gene>
    <name evidence="6" type="ORF">BG845_04955</name>
</gene>
<dbReference type="Gene3D" id="1.10.10.10">
    <property type="entry name" value="Winged helix-like DNA-binding domain superfamily/Winged helix DNA-binding domain"/>
    <property type="match status" value="1"/>
</dbReference>
<dbReference type="SUPFAM" id="SSF46785">
    <property type="entry name" value="Winged helix' DNA-binding domain"/>
    <property type="match status" value="1"/>
</dbReference>
<dbReference type="InterPro" id="IPR011711">
    <property type="entry name" value="GntR_C"/>
</dbReference>
<dbReference type="InterPro" id="IPR036388">
    <property type="entry name" value="WH-like_DNA-bd_sf"/>
</dbReference>
<keyword evidence="2" id="KW-0238">DNA-binding</keyword>
<evidence type="ECO:0000313" key="7">
    <source>
        <dbReference type="Proteomes" id="UP000194360"/>
    </source>
</evidence>
<sequence>MRNPADAGGTDRSAPGSGGWVRAARVSSTPRDDRLVTMGSAGAVFRPLKASEAVARDIVTDILEKGYRTGDALPNEASMIEQYGVSRESLREGLRLLETQGLITIRRGPRGGPKVGSVDPASIGRMTTLYFRMAGASYAELLEAWEVAETMLAERAARHPDAGLRRDLMAPYLGDHPPYDSEGVDDFVEMHAGFHARLATLAANRVLELTLPSYGLIVSHHVARVDDPRRLYGVLVHDHHAIARAVVDGRPRKAREEMERHIGEVVAATAADLGERAGGPVEWL</sequence>
<name>A0A1Y2MPG8_PSEAH</name>
<evidence type="ECO:0000313" key="6">
    <source>
        <dbReference type="EMBL" id="OSY37072.1"/>
    </source>
</evidence>
<keyword evidence="7" id="KW-1185">Reference proteome</keyword>
<reference evidence="6 7" key="1">
    <citation type="submission" date="2016-09" db="EMBL/GenBank/DDBJ databases">
        <title>Pseudonocardia autotrophica DSM535, a candidate organism with high potential of specific P450 cytochromes.</title>
        <authorList>
            <person name="Grumaz C."/>
            <person name="Vainshtein Y."/>
            <person name="Kirstahler P."/>
            <person name="Sohn K."/>
        </authorList>
    </citation>
    <scope>NUCLEOTIDE SEQUENCE [LARGE SCALE GENOMIC DNA]</scope>
    <source>
        <strain evidence="6 7">DSM 535</strain>
    </source>
</reference>
<evidence type="ECO:0000256" key="4">
    <source>
        <dbReference type="SAM" id="MobiDB-lite"/>
    </source>
</evidence>
<evidence type="ECO:0000256" key="1">
    <source>
        <dbReference type="ARBA" id="ARBA00023015"/>
    </source>
</evidence>
<evidence type="ECO:0000259" key="5">
    <source>
        <dbReference type="PROSITE" id="PS50949"/>
    </source>
</evidence>
<evidence type="ECO:0000256" key="2">
    <source>
        <dbReference type="ARBA" id="ARBA00023125"/>
    </source>
</evidence>
<dbReference type="PROSITE" id="PS50949">
    <property type="entry name" value="HTH_GNTR"/>
    <property type="match status" value="1"/>
</dbReference>
<dbReference type="Pfam" id="PF07729">
    <property type="entry name" value="FCD"/>
    <property type="match status" value="1"/>
</dbReference>
<comment type="caution">
    <text evidence="6">The sequence shown here is derived from an EMBL/GenBank/DDBJ whole genome shotgun (WGS) entry which is preliminary data.</text>
</comment>
<dbReference type="GO" id="GO:0003700">
    <property type="term" value="F:DNA-binding transcription factor activity"/>
    <property type="evidence" value="ECO:0007669"/>
    <property type="project" value="InterPro"/>
</dbReference>
<evidence type="ECO:0000256" key="3">
    <source>
        <dbReference type="ARBA" id="ARBA00023163"/>
    </source>
</evidence>
<dbReference type="EMBL" id="MIGB01000033">
    <property type="protein sequence ID" value="OSY37072.1"/>
    <property type="molecule type" value="Genomic_DNA"/>
</dbReference>
<keyword evidence="3" id="KW-0804">Transcription</keyword>
<dbReference type="PANTHER" id="PTHR43537:SF24">
    <property type="entry name" value="GLUCONATE OPERON TRANSCRIPTIONAL REPRESSOR"/>
    <property type="match status" value="1"/>
</dbReference>
<dbReference type="SMART" id="SM00895">
    <property type="entry name" value="FCD"/>
    <property type="match status" value="1"/>
</dbReference>
<dbReference type="AlphaFoldDB" id="A0A1Y2MPG8"/>
<dbReference type="InterPro" id="IPR000524">
    <property type="entry name" value="Tscrpt_reg_HTH_GntR"/>
</dbReference>
<protein>
    <submittedName>
        <fullName evidence="6">Transcriptional regulator NanR</fullName>
    </submittedName>
</protein>
<dbReference type="InterPro" id="IPR036390">
    <property type="entry name" value="WH_DNA-bd_sf"/>
</dbReference>
<feature type="region of interest" description="Disordered" evidence="4">
    <location>
        <begin position="1"/>
        <end position="33"/>
    </location>
</feature>